<protein>
    <recommendedName>
        <fullName evidence="25">Retrovirus-related Pol polyprotein from transposon TNT 1-94</fullName>
    </recommendedName>
</protein>
<dbReference type="GO" id="GO:0003964">
    <property type="term" value="F:RNA-directed DNA polymerase activity"/>
    <property type="evidence" value="ECO:0007669"/>
    <property type="project" value="UniProtKB-KW"/>
</dbReference>
<dbReference type="InterPro" id="IPR013103">
    <property type="entry name" value="RVT_2"/>
</dbReference>
<accession>A0A6A4BZ38</accession>
<dbReference type="SUPFAM" id="SSF53098">
    <property type="entry name" value="Ribonuclease H-like"/>
    <property type="match status" value="1"/>
</dbReference>
<keyword evidence="18" id="KW-0863">Zinc-finger</keyword>
<dbReference type="EMBL" id="QXFT01004312">
    <property type="protein sequence ID" value="KAE9278783.1"/>
    <property type="molecule type" value="Genomic_DNA"/>
</dbReference>
<evidence type="ECO:0000256" key="15">
    <source>
        <dbReference type="ARBA" id="ARBA00023113"/>
    </source>
</evidence>
<dbReference type="AlphaFoldDB" id="A0A6A4BZ38"/>
<keyword evidence="4" id="KW-0540">Nuclease</keyword>
<keyword evidence="18" id="KW-0862">Zinc</keyword>
<sequence>MWVTFEQEKTRRAFSNALYLRKKSYAHTYKSGMDMDKYLDDMEAMRRQLRNMNDEISDTDMVKLILQGVAFEYRGVVRMFDKDVRDGNMPLLSEVLNTLRSEAEIDKQRNSIGKKANKSEEAKILQVKQQQQFSGAKGKRRWKQNKNANMKKKFKGKDGQAEEETRTCFFCHRPGHLKRDCDEYLDKQRQKKAQKNGAPDEKTAAKKRMSLVRWSGAGGGKPSSIGMVRVNDADDHDGQGTLAAAVHSCDANFDEWMVDTGAGVHVCTDWSAFSSLREDSVSFIGWQGDTSKSEACGQVNIGTIDVVSGTEVTLELEDARYTSGGLTNLLSLERLEQCGWVPSYSDTEDPAQRVMYLDRGGVRLEMPKRDGHYWLQTKRAAAGDVNMCMVTTTQKQSPLMRWHMRFAHLNAQAMKQMVLKDMVDGMKSLKLKDFDEPLDCIACTTAKQKRRSYKRHNKRSKVCYERIMSDVCPIGVETIGGNIYFQLIQDEASRYKWCYLLRHKDESTPNVKNLILELEKEHNIKWFSSDRGGEFINNKMKRFLADHGIKLWKTNAYTPEENCLVEKLNGTLMNKVRAICEATGLPDSLWGEVLMYVVEVDNMSPTKALSGMTPYERLTGTKPDVGNLHVCGCVAFAHVPKKKRASKLSPKAVPTLFLGYAQTSLGFRLLDLRSGDLIERRDVSFREDITVDSAYMELLLARRYDGSQEELPLRVPYVRLPVNAVLETVHIPDRRANKDSDDEMLSVDGDTTMGTKKRRRADSSGDSDDSSDDVDFSGSFTGGNSADSPGDSGSSTASSPGSIAGHSENASVDSSGRNSPATRSTPSSSPVTTRSSENSTSATTSSVATSRSPSPPATGGTRDGAVSPPQPTRRSTRIRRPNSRYNPSTWVMSCTLMACMLIGVVGELLNPTTVRQALASDHASEWKAAMDVEYGSLMKNQTWELVPRPKSTKNRHINILSSVWVLVVKRDEKGVIQRFKARLAVRGFLQKYGIDYLATYSPVVRIESVRLVLILALMQGLDCRHVDFVTAFLNGELVDVDIYMEQPQGYHDGTDRVCHLLKGLYGLKQASKIWNDTLHAFLVELHFVQCVFDAGVYYREGAHGMIYLTVYVDDIVIAAKPADIETVVRQLSARFEVKDLGRVKHLLGMEINFQPGVILCLSQTAYIERTAARFRMEHAKMVRSPQMHNERMPPIETDKTQVNDESLPYREIVGSLQYLVACTRPDMASVVRCLGKYNGAYTR</sequence>
<dbReference type="GO" id="GO:0006310">
    <property type="term" value="P:DNA recombination"/>
    <property type="evidence" value="ECO:0007669"/>
    <property type="project" value="UniProtKB-KW"/>
</dbReference>
<feature type="compositionally biased region" description="Acidic residues" evidence="20">
    <location>
        <begin position="765"/>
        <end position="775"/>
    </location>
</feature>
<feature type="domain" description="Integrase catalytic" evidence="22">
    <location>
        <begin position="457"/>
        <end position="622"/>
    </location>
</feature>
<evidence type="ECO:0000256" key="18">
    <source>
        <dbReference type="PROSITE-ProRule" id="PRU00047"/>
    </source>
</evidence>
<dbReference type="GO" id="GO:0015074">
    <property type="term" value="P:DNA integration"/>
    <property type="evidence" value="ECO:0007669"/>
    <property type="project" value="UniProtKB-KW"/>
</dbReference>
<evidence type="ECO:0000256" key="8">
    <source>
        <dbReference type="ARBA" id="ARBA00022759"/>
    </source>
</evidence>
<evidence type="ECO:0000256" key="20">
    <source>
        <dbReference type="SAM" id="MobiDB-lite"/>
    </source>
</evidence>
<dbReference type="GO" id="GO:0003887">
    <property type="term" value="F:DNA-directed DNA polymerase activity"/>
    <property type="evidence" value="ECO:0007669"/>
    <property type="project" value="UniProtKB-KW"/>
</dbReference>
<evidence type="ECO:0000313" key="24">
    <source>
        <dbReference type="Proteomes" id="UP000434957"/>
    </source>
</evidence>
<keyword evidence="7" id="KW-0064">Aspartyl protease</keyword>
<keyword evidence="17" id="KW-0511">Multifunctional enzyme</keyword>
<evidence type="ECO:0000256" key="3">
    <source>
        <dbReference type="ARBA" id="ARBA00022670"/>
    </source>
</evidence>
<keyword evidence="2" id="KW-1188">Viral release from host cell</keyword>
<gene>
    <name evidence="23" type="ORF">PR003_g28422</name>
</gene>
<evidence type="ECO:0000256" key="5">
    <source>
        <dbReference type="ARBA" id="ARBA00022723"/>
    </source>
</evidence>
<dbReference type="SMART" id="SM00343">
    <property type="entry name" value="ZnF_C2HC"/>
    <property type="match status" value="1"/>
</dbReference>
<keyword evidence="13" id="KW-0695">RNA-directed DNA polymerase</keyword>
<dbReference type="InterPro" id="IPR001584">
    <property type="entry name" value="Integrase_cat-core"/>
</dbReference>
<dbReference type="InterPro" id="IPR043502">
    <property type="entry name" value="DNA/RNA_pol_sf"/>
</dbReference>
<keyword evidence="10" id="KW-0067">ATP-binding</keyword>
<dbReference type="Pfam" id="PF07727">
    <property type="entry name" value="RVT_2"/>
    <property type="match status" value="1"/>
</dbReference>
<dbReference type="InterPro" id="IPR025724">
    <property type="entry name" value="GAG-pre-integrase_dom"/>
</dbReference>
<feature type="compositionally biased region" description="Low complexity" evidence="20">
    <location>
        <begin position="776"/>
        <end position="802"/>
    </location>
</feature>
<keyword evidence="12" id="KW-0229">DNA integration</keyword>
<keyword evidence="5" id="KW-0479">Metal-binding</keyword>
<keyword evidence="8" id="KW-0255">Endonuclease</keyword>
<dbReference type="PANTHER" id="PTHR42648:SF11">
    <property type="entry name" value="TRANSPOSON TY4-P GAG-POL POLYPROTEIN"/>
    <property type="match status" value="1"/>
</dbReference>
<evidence type="ECO:0000256" key="11">
    <source>
        <dbReference type="ARBA" id="ARBA00022842"/>
    </source>
</evidence>
<proteinExistence type="predicted"/>
<name>A0A6A4BZ38_9STRA</name>
<dbReference type="InterPro" id="IPR012337">
    <property type="entry name" value="RNaseH-like_sf"/>
</dbReference>
<dbReference type="Gene3D" id="4.10.60.10">
    <property type="entry name" value="Zinc finger, CCHC-type"/>
    <property type="match status" value="1"/>
</dbReference>
<dbReference type="InterPro" id="IPR001878">
    <property type="entry name" value="Znf_CCHC"/>
</dbReference>
<feature type="non-terminal residue" evidence="23">
    <location>
        <position position="1243"/>
    </location>
</feature>
<dbReference type="GO" id="GO:0003676">
    <property type="term" value="F:nucleic acid binding"/>
    <property type="evidence" value="ECO:0007669"/>
    <property type="project" value="InterPro"/>
</dbReference>
<keyword evidence="19" id="KW-0175">Coiled coil</keyword>
<feature type="region of interest" description="Disordered" evidence="20">
    <location>
        <begin position="735"/>
        <end position="884"/>
    </location>
</feature>
<feature type="domain" description="CCHC-type" evidence="21">
    <location>
        <begin position="168"/>
        <end position="183"/>
    </location>
</feature>
<evidence type="ECO:0000259" key="22">
    <source>
        <dbReference type="PROSITE" id="PS50994"/>
    </source>
</evidence>
<dbReference type="SUPFAM" id="SSF57756">
    <property type="entry name" value="Retrovirus zinc finger-like domains"/>
    <property type="match status" value="1"/>
</dbReference>
<evidence type="ECO:0000256" key="13">
    <source>
        <dbReference type="ARBA" id="ARBA00022918"/>
    </source>
</evidence>
<feature type="region of interest" description="Disordered" evidence="20">
    <location>
        <begin position="110"/>
        <end position="158"/>
    </location>
</feature>
<dbReference type="SUPFAM" id="SSF56672">
    <property type="entry name" value="DNA/RNA polymerases"/>
    <property type="match status" value="1"/>
</dbReference>
<keyword evidence="24" id="KW-1185">Reference proteome</keyword>
<dbReference type="GO" id="GO:0005524">
    <property type="term" value="F:ATP binding"/>
    <property type="evidence" value="ECO:0007669"/>
    <property type="project" value="UniProtKB-KW"/>
</dbReference>
<evidence type="ECO:0000256" key="19">
    <source>
        <dbReference type="SAM" id="Coils"/>
    </source>
</evidence>
<keyword evidence="16" id="KW-0233">DNA recombination</keyword>
<evidence type="ECO:0008006" key="25">
    <source>
        <dbReference type="Google" id="ProtNLM"/>
    </source>
</evidence>
<dbReference type="Gene3D" id="3.30.420.10">
    <property type="entry name" value="Ribonuclease H-like superfamily/Ribonuclease H"/>
    <property type="match status" value="1"/>
</dbReference>
<keyword evidence="9" id="KW-0378">Hydrolase</keyword>
<dbReference type="InterPro" id="IPR036397">
    <property type="entry name" value="RNaseH_sf"/>
</dbReference>
<dbReference type="Pfam" id="PF13976">
    <property type="entry name" value="gag_pre-integrs"/>
    <property type="match status" value="1"/>
</dbReference>
<dbReference type="Proteomes" id="UP000434957">
    <property type="component" value="Unassembled WGS sequence"/>
</dbReference>
<keyword evidence="14" id="KW-0808">Transferase</keyword>
<evidence type="ECO:0000256" key="4">
    <source>
        <dbReference type="ARBA" id="ARBA00022722"/>
    </source>
</evidence>
<dbReference type="GO" id="GO:0006508">
    <property type="term" value="P:proteolysis"/>
    <property type="evidence" value="ECO:0007669"/>
    <property type="project" value="UniProtKB-KW"/>
</dbReference>
<evidence type="ECO:0000256" key="9">
    <source>
        <dbReference type="ARBA" id="ARBA00022801"/>
    </source>
</evidence>
<dbReference type="Pfam" id="PF14223">
    <property type="entry name" value="Retrotran_gag_2"/>
    <property type="match status" value="1"/>
</dbReference>
<evidence type="ECO:0000256" key="10">
    <source>
        <dbReference type="ARBA" id="ARBA00022840"/>
    </source>
</evidence>
<dbReference type="GO" id="GO:0004519">
    <property type="term" value="F:endonuclease activity"/>
    <property type="evidence" value="ECO:0007669"/>
    <property type="project" value="UniProtKB-KW"/>
</dbReference>
<comment type="function">
    <text evidence="1">The aspartyl protease (PR) mediates the proteolytic cleavages of the Gag and Gag-Pol polyproteins after assembly of the VLP.</text>
</comment>
<feature type="coiled-coil region" evidence="19">
    <location>
        <begin position="35"/>
        <end position="62"/>
    </location>
</feature>
<dbReference type="PROSITE" id="PS50158">
    <property type="entry name" value="ZF_CCHC"/>
    <property type="match status" value="1"/>
</dbReference>
<evidence type="ECO:0000256" key="1">
    <source>
        <dbReference type="ARBA" id="ARBA00002180"/>
    </source>
</evidence>
<evidence type="ECO:0000313" key="23">
    <source>
        <dbReference type="EMBL" id="KAE9278783.1"/>
    </source>
</evidence>
<dbReference type="PANTHER" id="PTHR42648">
    <property type="entry name" value="TRANSPOSASE, PUTATIVE-RELATED"/>
    <property type="match status" value="1"/>
</dbReference>
<dbReference type="Pfam" id="PF25597">
    <property type="entry name" value="SH3_retrovirus"/>
    <property type="match status" value="1"/>
</dbReference>
<evidence type="ECO:0000256" key="7">
    <source>
        <dbReference type="ARBA" id="ARBA00022750"/>
    </source>
</evidence>
<dbReference type="Pfam" id="PF22936">
    <property type="entry name" value="Pol_BBD"/>
    <property type="match status" value="1"/>
</dbReference>
<keyword evidence="11" id="KW-0460">Magnesium</keyword>
<dbReference type="GO" id="GO:0004190">
    <property type="term" value="F:aspartic-type endopeptidase activity"/>
    <property type="evidence" value="ECO:0007669"/>
    <property type="project" value="UniProtKB-KW"/>
</dbReference>
<dbReference type="GO" id="GO:0008270">
    <property type="term" value="F:zinc ion binding"/>
    <property type="evidence" value="ECO:0007669"/>
    <property type="project" value="UniProtKB-KW"/>
</dbReference>
<dbReference type="PROSITE" id="PS50994">
    <property type="entry name" value="INTEGRASE"/>
    <property type="match status" value="1"/>
</dbReference>
<organism evidence="23 24">
    <name type="scientific">Phytophthora rubi</name>
    <dbReference type="NCBI Taxonomy" id="129364"/>
    <lineage>
        <taxon>Eukaryota</taxon>
        <taxon>Sar</taxon>
        <taxon>Stramenopiles</taxon>
        <taxon>Oomycota</taxon>
        <taxon>Peronosporomycetes</taxon>
        <taxon>Peronosporales</taxon>
        <taxon>Peronosporaceae</taxon>
        <taxon>Phytophthora</taxon>
    </lineage>
</organism>
<evidence type="ECO:0000256" key="14">
    <source>
        <dbReference type="ARBA" id="ARBA00022932"/>
    </source>
</evidence>
<keyword evidence="15" id="KW-0917">Virion maturation</keyword>
<reference evidence="23 24" key="1">
    <citation type="submission" date="2018-08" db="EMBL/GenBank/DDBJ databases">
        <title>Genomic investigation of the strawberry pathogen Phytophthora fragariae indicates pathogenicity is determined by transcriptional variation in three key races.</title>
        <authorList>
            <person name="Adams T.M."/>
            <person name="Armitage A.D."/>
            <person name="Sobczyk M.K."/>
            <person name="Bates H.J."/>
            <person name="Dunwell J.M."/>
            <person name="Nellist C.F."/>
            <person name="Harrison R.J."/>
        </authorList>
    </citation>
    <scope>NUCLEOTIDE SEQUENCE [LARGE SCALE GENOMIC DNA]</scope>
    <source>
        <strain evidence="23 24">SCRP333</strain>
    </source>
</reference>
<keyword evidence="6" id="KW-0547">Nucleotide-binding</keyword>
<comment type="caution">
    <text evidence="23">The sequence shown here is derived from an EMBL/GenBank/DDBJ whole genome shotgun (WGS) entry which is preliminary data.</text>
</comment>
<evidence type="ECO:0000256" key="6">
    <source>
        <dbReference type="ARBA" id="ARBA00022741"/>
    </source>
</evidence>
<evidence type="ECO:0000259" key="21">
    <source>
        <dbReference type="PROSITE" id="PS50158"/>
    </source>
</evidence>
<feature type="compositionally biased region" description="Basic residues" evidence="20">
    <location>
        <begin position="137"/>
        <end position="155"/>
    </location>
</feature>
<dbReference type="InterPro" id="IPR039537">
    <property type="entry name" value="Retrotran_Ty1/copia-like"/>
</dbReference>
<dbReference type="InterPro" id="IPR036875">
    <property type="entry name" value="Znf_CCHC_sf"/>
</dbReference>
<evidence type="ECO:0000256" key="2">
    <source>
        <dbReference type="ARBA" id="ARBA00022612"/>
    </source>
</evidence>
<evidence type="ECO:0000256" key="16">
    <source>
        <dbReference type="ARBA" id="ARBA00023172"/>
    </source>
</evidence>
<dbReference type="InterPro" id="IPR057670">
    <property type="entry name" value="SH3_retrovirus"/>
</dbReference>
<dbReference type="InterPro" id="IPR054722">
    <property type="entry name" value="PolX-like_BBD"/>
</dbReference>
<evidence type="ECO:0000256" key="17">
    <source>
        <dbReference type="ARBA" id="ARBA00023268"/>
    </source>
</evidence>
<evidence type="ECO:0000256" key="12">
    <source>
        <dbReference type="ARBA" id="ARBA00022908"/>
    </source>
</evidence>
<keyword evidence="14" id="KW-0548">Nucleotidyltransferase</keyword>
<keyword evidence="3" id="KW-0645">Protease</keyword>
<keyword evidence="14" id="KW-0239">DNA-directed DNA polymerase</keyword>
<feature type="compositionally biased region" description="Low complexity" evidence="20">
    <location>
        <begin position="817"/>
        <end position="852"/>
    </location>
</feature>